<sequence length="70" mass="7631">MWACKCRISGSGVMVVALLGRRRCSGPPGCWTTTAWTPGRCPVPGQVRCGRSPLRRRQRRQAGCCMVGPN</sequence>
<proteinExistence type="predicted"/>
<reference evidence="1" key="2">
    <citation type="journal article" date="2015" name="Data Brief">
        <title>Shoot transcriptome of the giant reed, Arundo donax.</title>
        <authorList>
            <person name="Barrero R.A."/>
            <person name="Guerrero F.D."/>
            <person name="Moolhuijzen P."/>
            <person name="Goolsby J.A."/>
            <person name="Tidwell J."/>
            <person name="Bellgard S.E."/>
            <person name="Bellgard M.I."/>
        </authorList>
    </citation>
    <scope>NUCLEOTIDE SEQUENCE</scope>
    <source>
        <tissue evidence="1">Shoot tissue taken approximately 20 cm above the soil surface</tissue>
    </source>
</reference>
<protein>
    <submittedName>
        <fullName evidence="1">Uncharacterized protein</fullName>
    </submittedName>
</protein>
<name>A0A0A9C6S2_ARUDO</name>
<dbReference type="EMBL" id="GBRH01230678">
    <property type="protein sequence ID" value="JAD67217.1"/>
    <property type="molecule type" value="Transcribed_RNA"/>
</dbReference>
<organism evidence="1">
    <name type="scientific">Arundo donax</name>
    <name type="common">Giant reed</name>
    <name type="synonym">Donax arundinaceus</name>
    <dbReference type="NCBI Taxonomy" id="35708"/>
    <lineage>
        <taxon>Eukaryota</taxon>
        <taxon>Viridiplantae</taxon>
        <taxon>Streptophyta</taxon>
        <taxon>Embryophyta</taxon>
        <taxon>Tracheophyta</taxon>
        <taxon>Spermatophyta</taxon>
        <taxon>Magnoliopsida</taxon>
        <taxon>Liliopsida</taxon>
        <taxon>Poales</taxon>
        <taxon>Poaceae</taxon>
        <taxon>PACMAD clade</taxon>
        <taxon>Arundinoideae</taxon>
        <taxon>Arundineae</taxon>
        <taxon>Arundo</taxon>
    </lineage>
</organism>
<reference evidence="1" key="1">
    <citation type="submission" date="2014-09" db="EMBL/GenBank/DDBJ databases">
        <authorList>
            <person name="Magalhaes I.L.F."/>
            <person name="Oliveira U."/>
            <person name="Santos F.R."/>
            <person name="Vidigal T.H.D.A."/>
            <person name="Brescovit A.D."/>
            <person name="Santos A.J."/>
        </authorList>
    </citation>
    <scope>NUCLEOTIDE SEQUENCE</scope>
    <source>
        <tissue evidence="1">Shoot tissue taken approximately 20 cm above the soil surface</tissue>
    </source>
</reference>
<dbReference type="AlphaFoldDB" id="A0A0A9C6S2"/>
<accession>A0A0A9C6S2</accession>
<evidence type="ECO:0000313" key="1">
    <source>
        <dbReference type="EMBL" id="JAD67217.1"/>
    </source>
</evidence>